<accession>A0A812PEW7</accession>
<feature type="compositionally biased region" description="Basic and acidic residues" evidence="5">
    <location>
        <begin position="763"/>
        <end position="785"/>
    </location>
</feature>
<feature type="region of interest" description="Disordered" evidence="5">
    <location>
        <begin position="762"/>
        <end position="785"/>
    </location>
</feature>
<feature type="transmembrane region" description="Helical" evidence="6">
    <location>
        <begin position="185"/>
        <end position="204"/>
    </location>
</feature>
<reference evidence="7" key="1">
    <citation type="submission" date="2021-02" db="EMBL/GenBank/DDBJ databases">
        <authorList>
            <person name="Dougan E. K."/>
            <person name="Rhodes N."/>
            <person name="Thang M."/>
            <person name="Chan C."/>
        </authorList>
    </citation>
    <scope>NUCLEOTIDE SEQUENCE</scope>
</reference>
<evidence type="ECO:0000256" key="5">
    <source>
        <dbReference type="SAM" id="MobiDB-lite"/>
    </source>
</evidence>
<dbReference type="OrthoDB" id="6418713at2759"/>
<keyword evidence="8" id="KW-1185">Reference proteome</keyword>
<comment type="subcellular location">
    <subcellularLocation>
        <location evidence="1">Membrane</location>
        <topology evidence="1">Multi-pass membrane protein</topology>
    </subcellularLocation>
</comment>
<feature type="transmembrane region" description="Helical" evidence="6">
    <location>
        <begin position="262"/>
        <end position="281"/>
    </location>
</feature>
<evidence type="ECO:0000256" key="3">
    <source>
        <dbReference type="ARBA" id="ARBA00022989"/>
    </source>
</evidence>
<feature type="transmembrane region" description="Helical" evidence="6">
    <location>
        <begin position="95"/>
        <end position="114"/>
    </location>
</feature>
<dbReference type="PANTHER" id="PTHR11132">
    <property type="entry name" value="SOLUTE CARRIER FAMILY 35"/>
    <property type="match status" value="1"/>
</dbReference>
<keyword evidence="2 6" id="KW-0812">Transmembrane</keyword>
<feature type="transmembrane region" description="Helical" evidence="6">
    <location>
        <begin position="160"/>
        <end position="179"/>
    </location>
</feature>
<dbReference type="InterPro" id="IPR050186">
    <property type="entry name" value="TPT_transporter"/>
</dbReference>
<dbReference type="Proteomes" id="UP000604046">
    <property type="component" value="Unassembled WGS sequence"/>
</dbReference>
<name>A0A812PEW7_9DINO</name>
<dbReference type="EMBL" id="CAJNDS010002108">
    <property type="protein sequence ID" value="CAE7331450.1"/>
    <property type="molecule type" value="Genomic_DNA"/>
</dbReference>
<organism evidence="7 8">
    <name type="scientific">Symbiodinium natans</name>
    <dbReference type="NCBI Taxonomy" id="878477"/>
    <lineage>
        <taxon>Eukaryota</taxon>
        <taxon>Sar</taxon>
        <taxon>Alveolata</taxon>
        <taxon>Dinophyceae</taxon>
        <taxon>Suessiales</taxon>
        <taxon>Symbiodiniaceae</taxon>
        <taxon>Symbiodinium</taxon>
    </lineage>
</organism>
<keyword evidence="4 6" id="KW-0472">Membrane</keyword>
<evidence type="ECO:0000256" key="1">
    <source>
        <dbReference type="ARBA" id="ARBA00004141"/>
    </source>
</evidence>
<keyword evidence="3 6" id="KW-1133">Transmembrane helix</keyword>
<dbReference type="GO" id="GO:0016020">
    <property type="term" value="C:membrane"/>
    <property type="evidence" value="ECO:0007669"/>
    <property type="project" value="UniProtKB-SubCell"/>
</dbReference>
<evidence type="ECO:0000313" key="7">
    <source>
        <dbReference type="EMBL" id="CAE7331450.1"/>
    </source>
</evidence>
<evidence type="ECO:0000256" key="4">
    <source>
        <dbReference type="ARBA" id="ARBA00023136"/>
    </source>
</evidence>
<evidence type="ECO:0008006" key="9">
    <source>
        <dbReference type="Google" id="ProtNLM"/>
    </source>
</evidence>
<dbReference type="AlphaFoldDB" id="A0A812PEW7"/>
<evidence type="ECO:0000256" key="2">
    <source>
        <dbReference type="ARBA" id="ARBA00022692"/>
    </source>
</evidence>
<protein>
    <recommendedName>
        <fullName evidence="9">Sugar phosphate transporter domain-containing protein</fullName>
    </recommendedName>
</protein>
<gene>
    <name evidence="7" type="ORF">SNAT2548_LOCUS17338</name>
</gene>
<sequence length="863" mass="95216">MSYIYLDAGFIQMLKAGTPALLMFVLYICKIETISPLSGCLAMSMVGGSLLACLQQPNINMLGMFIQLVSQVCEVVQCTAVQIFLQKRGFEAWDAGFYLAPAVASCCLVTSLILEWPTIIADQQVWLLFDQLPLLMASGAIGIVVNLSSLLVIKYTSSLMAKLLVIVRSSALVLFFFALGEDFTWVQVAGYVFTILAFCGYSVVKAHDAEKAEEEIVSKRLILMEEGGAPPEEVALVEAGQGGCFSSEEPAKMRQAGNFSDLDLTSGMFWFAFLIVLASAYQAAVLGEIQFPVPYRAFVGVATPGQVPPAPYMPLTSLNQESPVRQKQALLASSVESSAKVFYLEDGRFLVRQGSRVTLARRHPEHYLSSSWLVSSSEFGAVQLRAYDSDGDFRWLSCNFQLTYDQLEACSFWMAASHFDHWETEEDGSNEFILSGQGPRFGNLSVAVSGMGLSWSSRPQPFQVANWVPESCSLDGMQPVAEPYAAAKQEVTITMITNFTKQARSGMFRQALSSVFEHLKDRRLYVKEILVVDEWYAGRSQALNGTLTGPTSKEAREQILGFFPGCEGFDTAGAAQRASRCSFVFKEPEESGQARSLNILTQLMETEFWLHLDDSSLFYQDFYLSRLLQPIYEQKERCDAAYALAHPTTSTTTTTESTTAPTLFPFLAPPPLSPTLPPLSPALGAPLPTMPAPPSLFVYPEKKRRLDEESSSETCQAVAGVSLTLRAADDTSERTGRPYEVEKYAVPQIVFNDTYVQQLLRDGGLDKDSGNSKEKSESFEQETDTRSELFEKVGAARWPLAPLRPALFNLTYIKSLEAPLFEEEARGMFSEDTPNQDLEFLTRWARGGAAFASLIPGTCMLSV</sequence>
<proteinExistence type="predicted"/>
<evidence type="ECO:0000256" key="6">
    <source>
        <dbReference type="SAM" id="Phobius"/>
    </source>
</evidence>
<evidence type="ECO:0000313" key="8">
    <source>
        <dbReference type="Proteomes" id="UP000604046"/>
    </source>
</evidence>
<feature type="transmembrane region" description="Helical" evidence="6">
    <location>
        <begin position="134"/>
        <end position="153"/>
    </location>
</feature>
<comment type="caution">
    <text evidence="7">The sequence shown here is derived from an EMBL/GenBank/DDBJ whole genome shotgun (WGS) entry which is preliminary data.</text>
</comment>